<dbReference type="Proteomes" id="UP001320420">
    <property type="component" value="Unassembled WGS sequence"/>
</dbReference>
<feature type="compositionally biased region" description="Polar residues" evidence="1">
    <location>
        <begin position="232"/>
        <end position="253"/>
    </location>
</feature>
<gene>
    <name evidence="2" type="ORF">SLS62_009453</name>
</gene>
<feature type="compositionally biased region" description="Polar residues" evidence="1">
    <location>
        <begin position="144"/>
        <end position="155"/>
    </location>
</feature>
<feature type="compositionally biased region" description="Polar residues" evidence="1">
    <location>
        <begin position="283"/>
        <end position="297"/>
    </location>
</feature>
<feature type="compositionally biased region" description="Polar residues" evidence="1">
    <location>
        <begin position="422"/>
        <end position="438"/>
    </location>
</feature>
<feature type="compositionally biased region" description="Acidic residues" evidence="1">
    <location>
        <begin position="341"/>
        <end position="363"/>
    </location>
</feature>
<evidence type="ECO:0000313" key="3">
    <source>
        <dbReference type="Proteomes" id="UP001320420"/>
    </source>
</evidence>
<evidence type="ECO:0000313" key="2">
    <source>
        <dbReference type="EMBL" id="KAK7746163.1"/>
    </source>
</evidence>
<dbReference type="EMBL" id="JAKJXP020000100">
    <property type="protein sequence ID" value="KAK7746163.1"/>
    <property type="molecule type" value="Genomic_DNA"/>
</dbReference>
<keyword evidence="3" id="KW-1185">Reference proteome</keyword>
<feature type="region of interest" description="Disordered" evidence="1">
    <location>
        <begin position="92"/>
        <end position="175"/>
    </location>
</feature>
<feature type="compositionally biased region" description="Basic and acidic residues" evidence="1">
    <location>
        <begin position="92"/>
        <end position="101"/>
    </location>
</feature>
<comment type="caution">
    <text evidence="2">The sequence shown here is derived from an EMBL/GenBank/DDBJ whole genome shotgun (WGS) entry which is preliminary data.</text>
</comment>
<accession>A0AAN9YIF0</accession>
<evidence type="ECO:0000256" key="1">
    <source>
        <dbReference type="SAM" id="MobiDB-lite"/>
    </source>
</evidence>
<proteinExistence type="predicted"/>
<dbReference type="AlphaFoldDB" id="A0AAN9YIF0"/>
<organism evidence="2 3">
    <name type="scientific">Diatrype stigma</name>
    <dbReference type="NCBI Taxonomy" id="117547"/>
    <lineage>
        <taxon>Eukaryota</taxon>
        <taxon>Fungi</taxon>
        <taxon>Dikarya</taxon>
        <taxon>Ascomycota</taxon>
        <taxon>Pezizomycotina</taxon>
        <taxon>Sordariomycetes</taxon>
        <taxon>Xylariomycetidae</taxon>
        <taxon>Xylariales</taxon>
        <taxon>Diatrypaceae</taxon>
        <taxon>Diatrype</taxon>
    </lineage>
</organism>
<feature type="region of interest" description="Disordered" evidence="1">
    <location>
        <begin position="422"/>
        <end position="447"/>
    </location>
</feature>
<reference evidence="2 3" key="1">
    <citation type="submission" date="2024-02" db="EMBL/GenBank/DDBJ databases">
        <title>De novo assembly and annotation of 12 fungi associated with fruit tree decline syndrome in Ontario, Canada.</title>
        <authorList>
            <person name="Sulman M."/>
            <person name="Ellouze W."/>
            <person name="Ilyukhin E."/>
        </authorList>
    </citation>
    <scope>NUCLEOTIDE SEQUENCE [LARGE SCALE GENOMIC DNA]</scope>
    <source>
        <strain evidence="2 3">M11/M66-122</strain>
    </source>
</reference>
<feature type="compositionally biased region" description="Low complexity" evidence="1">
    <location>
        <begin position="31"/>
        <end position="47"/>
    </location>
</feature>
<feature type="compositionally biased region" description="Acidic residues" evidence="1">
    <location>
        <begin position="315"/>
        <end position="326"/>
    </location>
</feature>
<protein>
    <submittedName>
        <fullName evidence="2">Uncharacterized protein</fullName>
    </submittedName>
</protein>
<feature type="region of interest" description="Disordered" evidence="1">
    <location>
        <begin position="211"/>
        <end position="366"/>
    </location>
</feature>
<name>A0AAN9YIF0_9PEZI</name>
<sequence length="447" mass="48012">MSPDLRSLLINDLNTLQQSKATEVKPAAQGTSENPSSSLPSSVVNPTSATAVPAPAMGNLNSVELRAINTVVKYQEATRAGHTHDEAVELANRRGPDKEKSNAQPQPPKKVLTAKRSNRPERPVPSAPLATGTGARTSDKVRPSGSTKSRATNIMQIVGPKTVRPDPVSPEIPRVVSDIPVPSYQDLSGVNSNDGTGLQSFNEVRDRHLENATGLKRKRDSHHASFPEPTTRLKTSHSGYVNKQAEASPTPSSAMGDATRAPLSGGHVTEKTLPTVHDESTQRETPTNLVDTENASMNVADGLALPGFTESPWNGDDDIAGDEDLADNWAESGSSDGDISTADDDEDLNEEDFEEESVDEETISEPHSITNDESAHQVRGYHRNTRTMTIRLILGYARYGPAEHYLLAWLQWALTGIAKTSSLSGEAPQGSSSDQIEVSQYGGIYPN</sequence>
<feature type="region of interest" description="Disordered" evidence="1">
    <location>
        <begin position="16"/>
        <end position="47"/>
    </location>
</feature>